<feature type="active site" description="Proton acceptor" evidence="6">
    <location>
        <position position="238"/>
    </location>
</feature>
<evidence type="ECO:0000256" key="5">
    <source>
        <dbReference type="ARBA" id="ARBA00024042"/>
    </source>
</evidence>
<comment type="similarity">
    <text evidence="5">Belongs to the FMN-dependent alpha-hydroxy acid dehydrogenase family.</text>
</comment>
<sequence length="340" mass="35486">MSYAELAEAARGQMGNCKACRVCDGRACRNCIPGPGAKGTGMVAIRNYDAWQSVMLHMDTIHEPYLPDTSVTLFGRKLSLPVMVGPLGDVNRHYGPKYDMETYNDVMLRAAAGAGSLGWTGDGLAASLHEGACRAISGLDGCGICTIKPWSKDVVRDKLRIALTAHPVAVAMDIDGAGLPFLKGQQPPAGAKGVSQLREIAKACHAADTPFVLKGIMTERGAEKAMKAGADGIVVSNHGGRVQDGVEATATVLPEISRAVGDDLVVLVDGGIRSGVDVFRALALGANAVLMCRPFVVAVYGGGGQGVMDLLAQLQGELADTMEMCGAETVSDITDDLVSW</sequence>
<evidence type="ECO:0000313" key="9">
    <source>
        <dbReference type="EMBL" id="KUH58744.1"/>
    </source>
</evidence>
<evidence type="ECO:0000256" key="6">
    <source>
        <dbReference type="PIRSR" id="PIRSR000138-1"/>
    </source>
</evidence>
<dbReference type="Pfam" id="PF01070">
    <property type="entry name" value="FMN_dh"/>
    <property type="match status" value="2"/>
</dbReference>
<feature type="binding site" evidence="7">
    <location>
        <begin position="269"/>
        <end position="273"/>
    </location>
    <ligand>
        <name>FMN</name>
        <dbReference type="ChEBI" id="CHEBI:58210"/>
    </ligand>
</feature>
<accession>A0A100YW24</accession>
<keyword evidence="2 7" id="KW-0285">Flavoprotein</keyword>
<dbReference type="Proteomes" id="UP000054078">
    <property type="component" value="Unassembled WGS sequence"/>
</dbReference>
<comment type="caution">
    <text evidence="9">The sequence shown here is derived from an EMBL/GenBank/DDBJ whole genome shotgun (WGS) entry which is preliminary data.</text>
</comment>
<evidence type="ECO:0000256" key="1">
    <source>
        <dbReference type="ARBA" id="ARBA00001917"/>
    </source>
</evidence>
<name>A0A100YW24_TRASO</name>
<dbReference type="SUPFAM" id="SSF51395">
    <property type="entry name" value="FMN-linked oxidoreductases"/>
    <property type="match status" value="1"/>
</dbReference>
<evidence type="ECO:0000256" key="4">
    <source>
        <dbReference type="ARBA" id="ARBA00023002"/>
    </source>
</evidence>
<dbReference type="AlphaFoldDB" id="A0A100YW24"/>
<organism evidence="9 10">
    <name type="scientific">Tractidigestivibacter scatoligenes</name>
    <name type="common">Olsenella scatoligenes</name>
    <dbReference type="NCBI Taxonomy" id="1299998"/>
    <lineage>
        <taxon>Bacteria</taxon>
        <taxon>Bacillati</taxon>
        <taxon>Actinomycetota</taxon>
        <taxon>Coriobacteriia</taxon>
        <taxon>Coriobacteriales</taxon>
        <taxon>Atopobiaceae</taxon>
        <taxon>Tractidigestivibacter</taxon>
    </lineage>
</organism>
<evidence type="ECO:0000259" key="8">
    <source>
        <dbReference type="PROSITE" id="PS51349"/>
    </source>
</evidence>
<feature type="binding site" evidence="7">
    <location>
        <position position="236"/>
    </location>
    <ligand>
        <name>FMN</name>
        <dbReference type="ChEBI" id="CHEBI:58210"/>
    </ligand>
</feature>
<dbReference type="InterPro" id="IPR012133">
    <property type="entry name" value="Alpha-hydoxy_acid_DH_FMN"/>
</dbReference>
<dbReference type="InterPro" id="IPR013785">
    <property type="entry name" value="Aldolase_TIM"/>
</dbReference>
<evidence type="ECO:0000256" key="7">
    <source>
        <dbReference type="PIRSR" id="PIRSR000138-2"/>
    </source>
</evidence>
<evidence type="ECO:0000256" key="2">
    <source>
        <dbReference type="ARBA" id="ARBA00022630"/>
    </source>
</evidence>
<dbReference type="PIRSF" id="PIRSF000138">
    <property type="entry name" value="Al-hdrx_acd_dh"/>
    <property type="match status" value="1"/>
</dbReference>
<proteinExistence type="inferred from homology"/>
<evidence type="ECO:0000256" key="3">
    <source>
        <dbReference type="ARBA" id="ARBA00022643"/>
    </source>
</evidence>
<comment type="cofactor">
    <cofactor evidence="1">
        <name>FMN</name>
        <dbReference type="ChEBI" id="CHEBI:58210"/>
    </cofactor>
</comment>
<dbReference type="InterPro" id="IPR000262">
    <property type="entry name" value="FMN-dep_DH"/>
</dbReference>
<dbReference type="PROSITE" id="PS51349">
    <property type="entry name" value="FMN_HYDROXY_ACID_DH_2"/>
    <property type="match status" value="1"/>
</dbReference>
<protein>
    <submittedName>
        <fullName evidence="9">2-hydroxy-acid oxidase</fullName>
    </submittedName>
</protein>
<keyword evidence="10" id="KW-1185">Reference proteome</keyword>
<dbReference type="PANTHER" id="PTHR10578:SF107">
    <property type="entry name" value="2-HYDROXYACID OXIDASE 1"/>
    <property type="match status" value="1"/>
</dbReference>
<keyword evidence="3 7" id="KW-0288">FMN</keyword>
<keyword evidence="4" id="KW-0560">Oxidoreductase</keyword>
<feature type="binding site" evidence="7">
    <location>
        <position position="214"/>
    </location>
    <ligand>
        <name>FMN</name>
        <dbReference type="ChEBI" id="CHEBI:58210"/>
    </ligand>
</feature>
<dbReference type="Gene3D" id="3.20.20.70">
    <property type="entry name" value="Aldolase class I"/>
    <property type="match status" value="1"/>
</dbReference>
<evidence type="ECO:0000313" key="10">
    <source>
        <dbReference type="Proteomes" id="UP000054078"/>
    </source>
</evidence>
<dbReference type="STRING" id="1299998.AUL39_05220"/>
<dbReference type="GO" id="GO:0016491">
    <property type="term" value="F:oxidoreductase activity"/>
    <property type="evidence" value="ECO:0007669"/>
    <property type="project" value="UniProtKB-KW"/>
</dbReference>
<feature type="domain" description="FMN hydroxy acid dehydrogenase" evidence="8">
    <location>
        <begin position="36"/>
        <end position="340"/>
    </location>
</feature>
<dbReference type="EMBL" id="LOJF01000009">
    <property type="protein sequence ID" value="KUH58744.1"/>
    <property type="molecule type" value="Genomic_DNA"/>
</dbReference>
<dbReference type="PANTHER" id="PTHR10578">
    <property type="entry name" value="S -2-HYDROXY-ACID OXIDASE-RELATED"/>
    <property type="match status" value="1"/>
</dbReference>
<gene>
    <name evidence="9" type="ORF">AUL39_05220</name>
</gene>
<dbReference type="OrthoDB" id="9770452at2"/>
<dbReference type="InterPro" id="IPR037396">
    <property type="entry name" value="FMN_HAD"/>
</dbReference>
<reference evidence="9 10" key="1">
    <citation type="submission" date="2015-12" db="EMBL/GenBank/DDBJ databases">
        <title>Draft Genome Sequence of Olsenella scatoligenes SK9K4T; a Producer of 3-Methylindole- (skatole) and 4-Methylphenol- (p-cresol) Isolated from Pig Feces.</title>
        <authorList>
            <person name="Li X."/>
            <person name="Borg B."/>
            <person name="Canibe N."/>
        </authorList>
    </citation>
    <scope>NUCLEOTIDE SEQUENCE [LARGE SCALE GENOMIC DNA]</scope>
    <source>
        <strain evidence="9 10">SK9K4</strain>
    </source>
</reference>
<dbReference type="GO" id="GO:0010181">
    <property type="term" value="F:FMN binding"/>
    <property type="evidence" value="ECO:0007669"/>
    <property type="project" value="InterPro"/>
</dbReference>
<feature type="binding site" evidence="7">
    <location>
        <position position="241"/>
    </location>
    <ligand>
        <name>glyoxylate</name>
        <dbReference type="ChEBI" id="CHEBI:36655"/>
    </ligand>
</feature>
<feature type="binding site" evidence="7">
    <location>
        <position position="238"/>
    </location>
    <ligand>
        <name>glyoxylate</name>
        <dbReference type="ChEBI" id="CHEBI:36655"/>
    </ligand>
</feature>